<accession>A0A1E2UP82</accession>
<feature type="signal peptide" evidence="1">
    <location>
        <begin position="1"/>
        <end position="35"/>
    </location>
</feature>
<dbReference type="Gene3D" id="1.25.40.920">
    <property type="entry name" value="TRAP transporter T-component"/>
    <property type="match status" value="1"/>
</dbReference>
<proteinExistence type="predicted"/>
<dbReference type="InterPro" id="IPR038537">
    <property type="entry name" value="TatT_sf"/>
</dbReference>
<name>A0A1E2UP82_9GAMM</name>
<dbReference type="RefSeq" id="WP_069013783.1">
    <property type="nucleotide sequence ID" value="NZ_LVJW01000003.1"/>
</dbReference>
<protein>
    <recommendedName>
        <fullName evidence="4">TRAP transporter TatT component family protein</fullName>
    </recommendedName>
</protein>
<dbReference type="EMBL" id="LVJZ01000003">
    <property type="protein sequence ID" value="ODB96537.1"/>
    <property type="molecule type" value="Genomic_DNA"/>
</dbReference>
<organism evidence="2 3">
    <name type="scientific">Candidatus Thiodiazotropha endoloripes</name>
    <dbReference type="NCBI Taxonomy" id="1818881"/>
    <lineage>
        <taxon>Bacteria</taxon>
        <taxon>Pseudomonadati</taxon>
        <taxon>Pseudomonadota</taxon>
        <taxon>Gammaproteobacteria</taxon>
        <taxon>Chromatiales</taxon>
        <taxon>Sedimenticolaceae</taxon>
        <taxon>Candidatus Thiodiazotropha</taxon>
    </lineage>
</organism>
<dbReference type="Pfam" id="PF16811">
    <property type="entry name" value="TAtT"/>
    <property type="match status" value="1"/>
</dbReference>
<evidence type="ECO:0008006" key="4">
    <source>
        <dbReference type="Google" id="ProtNLM"/>
    </source>
</evidence>
<dbReference type="InterPro" id="IPR031823">
    <property type="entry name" value="TatT"/>
</dbReference>
<evidence type="ECO:0000256" key="1">
    <source>
        <dbReference type="SAM" id="SignalP"/>
    </source>
</evidence>
<comment type="caution">
    <text evidence="2">The sequence shown here is derived from an EMBL/GenBank/DDBJ whole genome shotgun (WGS) entry which is preliminary data.</text>
</comment>
<dbReference type="Proteomes" id="UP000094849">
    <property type="component" value="Unassembled WGS sequence"/>
</dbReference>
<gene>
    <name evidence="2" type="ORF">A3196_07075</name>
</gene>
<feature type="chain" id="PRO_5009119076" description="TRAP transporter TatT component family protein" evidence="1">
    <location>
        <begin position="36"/>
        <end position="286"/>
    </location>
</feature>
<dbReference type="OrthoDB" id="5290315at2"/>
<sequence>MIKNRRRRIITVSLLCAATLLLDSGCSSLSTSRLAANLSNAMLNQTDPELVRYGAPAYLLLLDSFIAESPDDRDLLYAGARLYGAYAGGLVKDPQRQKNLSQKAMDYATTGFCEAEPEICRDSNKPYEQFAATLARTEEPNLEDLYLYGATWAGWIQAHSDDWNAVADLAKAESLLLRVVDQEPGYEQGRAQLYLGVIRSQIPPALGGKPELGKQHFESALNYSEGQDLMVKLEYARHYARLVFDKTLHDRLLNEVLQADPVKNGLTLSNIMAQQQAKSLIEEDYF</sequence>
<keyword evidence="3" id="KW-1185">Reference proteome</keyword>
<keyword evidence="1" id="KW-0732">Signal</keyword>
<reference evidence="2 3" key="1">
    <citation type="submission" date="2016-03" db="EMBL/GenBank/DDBJ databases">
        <title>Chemosynthetic sulphur-oxidizing symbionts of marine invertebrate animals are capable of nitrogen fixation.</title>
        <authorList>
            <person name="Petersen J.M."/>
            <person name="Kemper A."/>
            <person name="Gruber-Vodicka H."/>
            <person name="Cardini U."/>
            <person name="Geest Mvander."/>
            <person name="Kleiner M."/>
            <person name="Bulgheresi S."/>
            <person name="Fussmann M."/>
            <person name="Herbold C."/>
            <person name="Seah B.K.B."/>
            <person name="Antony C.Paul."/>
            <person name="Liu D."/>
            <person name="Belitz A."/>
            <person name="Weber M."/>
        </authorList>
    </citation>
    <scope>NUCLEOTIDE SEQUENCE [LARGE SCALE GENOMIC DNA]</scope>
    <source>
        <strain evidence="2">G_D</strain>
    </source>
</reference>
<dbReference type="STRING" id="1818881.A3196_07075"/>
<dbReference type="AlphaFoldDB" id="A0A1E2UP82"/>
<evidence type="ECO:0000313" key="3">
    <source>
        <dbReference type="Proteomes" id="UP000094849"/>
    </source>
</evidence>
<evidence type="ECO:0000313" key="2">
    <source>
        <dbReference type="EMBL" id="ODB96537.1"/>
    </source>
</evidence>